<dbReference type="Pfam" id="PF07681">
    <property type="entry name" value="DoxX"/>
    <property type="match status" value="1"/>
</dbReference>
<organism evidence="6 7">
    <name type="scientific">Albidiferax ferrireducens (strain ATCC BAA-621 / DSM 15236 / T118)</name>
    <name type="common">Rhodoferax ferrireducens</name>
    <dbReference type="NCBI Taxonomy" id="338969"/>
    <lineage>
        <taxon>Bacteria</taxon>
        <taxon>Pseudomonadati</taxon>
        <taxon>Pseudomonadota</taxon>
        <taxon>Betaproteobacteria</taxon>
        <taxon>Burkholderiales</taxon>
        <taxon>Comamonadaceae</taxon>
        <taxon>Rhodoferax</taxon>
    </lineage>
</organism>
<keyword evidence="4 5" id="KW-0472">Membrane</keyword>
<comment type="subcellular location">
    <subcellularLocation>
        <location evidence="1">Membrane</location>
        <topology evidence="1">Multi-pass membrane protein</topology>
    </subcellularLocation>
</comment>
<keyword evidence="7" id="KW-1185">Reference proteome</keyword>
<dbReference type="OrthoDB" id="280866at2"/>
<evidence type="ECO:0000256" key="4">
    <source>
        <dbReference type="ARBA" id="ARBA00023136"/>
    </source>
</evidence>
<accession>Q21ZZ0</accession>
<keyword evidence="2 5" id="KW-0812">Transmembrane</keyword>
<feature type="transmembrane region" description="Helical" evidence="5">
    <location>
        <begin position="105"/>
        <end position="126"/>
    </location>
</feature>
<evidence type="ECO:0000256" key="5">
    <source>
        <dbReference type="SAM" id="Phobius"/>
    </source>
</evidence>
<evidence type="ECO:0000313" key="7">
    <source>
        <dbReference type="Proteomes" id="UP000008332"/>
    </source>
</evidence>
<feature type="transmembrane region" description="Helical" evidence="5">
    <location>
        <begin position="52"/>
        <end position="71"/>
    </location>
</feature>
<dbReference type="KEGG" id="rfr:Rfer_0915"/>
<reference evidence="7" key="1">
    <citation type="submission" date="2006-02" db="EMBL/GenBank/DDBJ databases">
        <title>Complete sequence of chromosome of Rhodoferax ferrireducens DSM 15236.</title>
        <authorList>
            <person name="Copeland A."/>
            <person name="Lucas S."/>
            <person name="Lapidus A."/>
            <person name="Barry K."/>
            <person name="Detter J.C."/>
            <person name="Glavina del Rio T."/>
            <person name="Hammon N."/>
            <person name="Israni S."/>
            <person name="Pitluck S."/>
            <person name="Brettin T."/>
            <person name="Bruce D."/>
            <person name="Han C."/>
            <person name="Tapia R."/>
            <person name="Gilna P."/>
            <person name="Kiss H."/>
            <person name="Schmutz J."/>
            <person name="Larimer F."/>
            <person name="Land M."/>
            <person name="Kyrpides N."/>
            <person name="Ivanova N."/>
            <person name="Richardson P."/>
        </authorList>
    </citation>
    <scope>NUCLEOTIDE SEQUENCE [LARGE SCALE GENOMIC DNA]</scope>
    <source>
        <strain evidence="7">ATCC BAA-621 / DSM 15236 / T118</strain>
    </source>
</reference>
<dbReference type="Proteomes" id="UP000008332">
    <property type="component" value="Chromosome"/>
</dbReference>
<keyword evidence="3 5" id="KW-1133">Transmembrane helix</keyword>
<dbReference type="EMBL" id="CP000267">
    <property type="protein sequence ID" value="ABD68663.1"/>
    <property type="molecule type" value="Genomic_DNA"/>
</dbReference>
<evidence type="ECO:0000256" key="1">
    <source>
        <dbReference type="ARBA" id="ARBA00004141"/>
    </source>
</evidence>
<evidence type="ECO:0000256" key="2">
    <source>
        <dbReference type="ARBA" id="ARBA00022692"/>
    </source>
</evidence>
<evidence type="ECO:0000256" key="3">
    <source>
        <dbReference type="ARBA" id="ARBA00022989"/>
    </source>
</evidence>
<dbReference type="GO" id="GO:0016020">
    <property type="term" value="C:membrane"/>
    <property type="evidence" value="ECO:0007669"/>
    <property type="project" value="UniProtKB-SubCell"/>
</dbReference>
<dbReference type="STRING" id="338969.Rfer_0915"/>
<dbReference type="RefSeq" id="WP_011463236.1">
    <property type="nucleotide sequence ID" value="NC_007908.1"/>
</dbReference>
<dbReference type="AlphaFoldDB" id="Q21ZZ0"/>
<feature type="transmembrane region" description="Helical" evidence="5">
    <location>
        <begin position="78"/>
        <end position="99"/>
    </location>
</feature>
<name>Q21ZZ0_ALBFT</name>
<sequence>MTKYISSLHQPKVGFFILRWTVGGLMLLHGVSKLMHGLGPIEGMLVSSGLPAFIAYGVLIGEVVAPLFVLANRFVAPAGLVMAFNMVVAVALAHTAQIFTLGKSGGWALELQGLYFFGSLAIALMAPRQPD</sequence>
<feature type="transmembrane region" description="Helical" evidence="5">
    <location>
        <begin position="12"/>
        <end position="32"/>
    </location>
</feature>
<dbReference type="HOGENOM" id="CLU_058421_6_3_4"/>
<dbReference type="eggNOG" id="COG2259">
    <property type="taxonomic scope" value="Bacteria"/>
</dbReference>
<protein>
    <submittedName>
        <fullName evidence="6">DoxX</fullName>
    </submittedName>
</protein>
<evidence type="ECO:0000313" key="6">
    <source>
        <dbReference type="EMBL" id="ABD68663.1"/>
    </source>
</evidence>
<gene>
    <name evidence="6" type="ordered locus">Rfer_0915</name>
</gene>
<dbReference type="InterPro" id="IPR032808">
    <property type="entry name" value="DoxX"/>
</dbReference>
<proteinExistence type="predicted"/>